<dbReference type="Gene3D" id="3.30.710.10">
    <property type="entry name" value="Potassium Channel Kv1.1, Chain A"/>
    <property type="match status" value="1"/>
</dbReference>
<dbReference type="SUPFAM" id="SSF54695">
    <property type="entry name" value="POZ domain"/>
    <property type="match status" value="1"/>
</dbReference>
<dbReference type="Proteomes" id="UP000800035">
    <property type="component" value="Unassembled WGS sequence"/>
</dbReference>
<protein>
    <recommendedName>
        <fullName evidence="1">BTB domain-containing protein</fullName>
    </recommendedName>
</protein>
<dbReference type="InterPro" id="IPR000210">
    <property type="entry name" value="BTB/POZ_dom"/>
</dbReference>
<evidence type="ECO:0000313" key="2">
    <source>
        <dbReference type="EMBL" id="KAF1958049.1"/>
    </source>
</evidence>
<evidence type="ECO:0000259" key="1">
    <source>
        <dbReference type="PROSITE" id="PS50097"/>
    </source>
</evidence>
<organism evidence="2 3">
    <name type="scientific">Byssothecium circinans</name>
    <dbReference type="NCBI Taxonomy" id="147558"/>
    <lineage>
        <taxon>Eukaryota</taxon>
        <taxon>Fungi</taxon>
        <taxon>Dikarya</taxon>
        <taxon>Ascomycota</taxon>
        <taxon>Pezizomycotina</taxon>
        <taxon>Dothideomycetes</taxon>
        <taxon>Pleosporomycetidae</taxon>
        <taxon>Pleosporales</taxon>
        <taxon>Massarineae</taxon>
        <taxon>Massarinaceae</taxon>
        <taxon>Byssothecium</taxon>
    </lineage>
</organism>
<feature type="domain" description="BTB" evidence="1">
    <location>
        <begin position="32"/>
        <end position="99"/>
    </location>
</feature>
<dbReference type="AlphaFoldDB" id="A0A6A5U270"/>
<dbReference type="OrthoDB" id="6359816at2759"/>
<keyword evidence="3" id="KW-1185">Reference proteome</keyword>
<accession>A0A6A5U270</accession>
<evidence type="ECO:0000313" key="3">
    <source>
        <dbReference type="Proteomes" id="UP000800035"/>
    </source>
</evidence>
<dbReference type="InterPro" id="IPR011333">
    <property type="entry name" value="SKP1/BTB/POZ_sf"/>
</dbReference>
<dbReference type="EMBL" id="ML976988">
    <property type="protein sequence ID" value="KAF1958049.1"/>
    <property type="molecule type" value="Genomic_DNA"/>
</dbReference>
<sequence length="253" mass="28206">MTSNAKIAVAESKVKTGSSKFYAELLETGMFSDITIVLDKKHKFKAHTTILAQKTNWTKCLFTIDTAKQEMVLMVRLGSVEAFKSSLSFCYTGSYTTTSKSRLEEAKHHLDVPKSDFSRSVEGLHDFASGQLESIITIASQTPDEKTLFSVANLLMDIMHDPVFTNFTLSLLRDKTLKQLHAYAASLIRTEDYERLVKAVPSAAAELPLSIGPDGSITLLHCWTCNLRKAVFKCEYPIKVSSKNKDRPCPRCP</sequence>
<proteinExistence type="predicted"/>
<reference evidence="2" key="1">
    <citation type="journal article" date="2020" name="Stud. Mycol.">
        <title>101 Dothideomycetes genomes: a test case for predicting lifestyles and emergence of pathogens.</title>
        <authorList>
            <person name="Haridas S."/>
            <person name="Albert R."/>
            <person name="Binder M."/>
            <person name="Bloem J."/>
            <person name="Labutti K."/>
            <person name="Salamov A."/>
            <person name="Andreopoulos B."/>
            <person name="Baker S."/>
            <person name="Barry K."/>
            <person name="Bills G."/>
            <person name="Bluhm B."/>
            <person name="Cannon C."/>
            <person name="Castanera R."/>
            <person name="Culley D."/>
            <person name="Daum C."/>
            <person name="Ezra D."/>
            <person name="Gonzalez J."/>
            <person name="Henrissat B."/>
            <person name="Kuo A."/>
            <person name="Liang C."/>
            <person name="Lipzen A."/>
            <person name="Lutzoni F."/>
            <person name="Magnuson J."/>
            <person name="Mondo S."/>
            <person name="Nolan M."/>
            <person name="Ohm R."/>
            <person name="Pangilinan J."/>
            <person name="Park H.-J."/>
            <person name="Ramirez L."/>
            <person name="Alfaro M."/>
            <person name="Sun H."/>
            <person name="Tritt A."/>
            <person name="Yoshinaga Y."/>
            <person name="Zwiers L.-H."/>
            <person name="Turgeon B."/>
            <person name="Goodwin S."/>
            <person name="Spatafora J."/>
            <person name="Crous P."/>
            <person name="Grigoriev I."/>
        </authorList>
    </citation>
    <scope>NUCLEOTIDE SEQUENCE</scope>
    <source>
        <strain evidence="2">CBS 675.92</strain>
    </source>
</reference>
<dbReference type="Pfam" id="PF00651">
    <property type="entry name" value="BTB"/>
    <property type="match status" value="1"/>
</dbReference>
<dbReference type="PROSITE" id="PS50097">
    <property type="entry name" value="BTB"/>
    <property type="match status" value="1"/>
</dbReference>
<gene>
    <name evidence="2" type="ORF">CC80DRAFT_503574</name>
</gene>
<name>A0A6A5U270_9PLEO</name>